<dbReference type="GO" id="GO:0004719">
    <property type="term" value="F:protein-L-isoaspartate (D-aspartate) O-methyltransferase activity"/>
    <property type="evidence" value="ECO:0007669"/>
    <property type="project" value="UniProtKB-UniRule"/>
</dbReference>
<evidence type="ECO:0000256" key="3">
    <source>
        <dbReference type="ARBA" id="ARBA00022490"/>
    </source>
</evidence>
<keyword evidence="4 7" id="KW-0489">Methyltransferase</keyword>
<dbReference type="PANTHER" id="PTHR11579:SF0">
    <property type="entry name" value="PROTEIN-L-ISOASPARTATE(D-ASPARTATE) O-METHYLTRANSFERASE"/>
    <property type="match status" value="1"/>
</dbReference>
<dbReference type="Gene3D" id="3.40.50.150">
    <property type="entry name" value="Vaccinia Virus protein VP39"/>
    <property type="match status" value="1"/>
</dbReference>
<evidence type="ECO:0000313" key="9">
    <source>
        <dbReference type="EMBL" id="MBC8176049.1"/>
    </source>
</evidence>
<evidence type="ECO:0000256" key="7">
    <source>
        <dbReference type="HAMAP-Rule" id="MF_00090"/>
    </source>
</evidence>
<evidence type="ECO:0000256" key="5">
    <source>
        <dbReference type="ARBA" id="ARBA00022679"/>
    </source>
</evidence>
<evidence type="ECO:0000256" key="2">
    <source>
        <dbReference type="ARBA" id="ARBA00005369"/>
    </source>
</evidence>
<dbReference type="GO" id="GO:0032259">
    <property type="term" value="P:methylation"/>
    <property type="evidence" value="ECO:0007669"/>
    <property type="project" value="UniProtKB-KW"/>
</dbReference>
<dbReference type="AlphaFoldDB" id="A0A8J6T6N8"/>
<evidence type="ECO:0000256" key="1">
    <source>
        <dbReference type="ARBA" id="ARBA00004496"/>
    </source>
</evidence>
<keyword evidence="6 7" id="KW-0949">S-adenosyl-L-methionine</keyword>
<name>A0A8J6T6N8_9DELT</name>
<feature type="active site" evidence="7">
    <location>
        <position position="87"/>
    </location>
</feature>
<dbReference type="SUPFAM" id="SSF53335">
    <property type="entry name" value="S-adenosyl-L-methionine-dependent methyltransferases"/>
    <property type="match status" value="1"/>
</dbReference>
<dbReference type="GO" id="GO:0005737">
    <property type="term" value="C:cytoplasm"/>
    <property type="evidence" value="ECO:0007669"/>
    <property type="project" value="UniProtKB-SubCell"/>
</dbReference>
<proteinExistence type="inferred from homology"/>
<evidence type="ECO:0000313" key="10">
    <source>
        <dbReference type="Proteomes" id="UP000650524"/>
    </source>
</evidence>
<evidence type="ECO:0000256" key="6">
    <source>
        <dbReference type="ARBA" id="ARBA00022691"/>
    </source>
</evidence>
<dbReference type="NCBIfam" id="NF001453">
    <property type="entry name" value="PRK00312.1"/>
    <property type="match status" value="1"/>
</dbReference>
<dbReference type="NCBIfam" id="TIGR00080">
    <property type="entry name" value="pimt"/>
    <property type="match status" value="1"/>
</dbReference>
<comment type="subcellular location">
    <subcellularLocation>
        <location evidence="1 7">Cytoplasm</location>
    </subcellularLocation>
</comment>
<dbReference type="GO" id="GO:0030091">
    <property type="term" value="P:protein repair"/>
    <property type="evidence" value="ECO:0007669"/>
    <property type="project" value="UniProtKB-UniRule"/>
</dbReference>
<sequence>MKIVFCYPLFLILILLSFSTCSAQEEIDFTRLREAMVNRQIMDRGVNDPDVIKAMRKVPRHLFVPQENRRFSYADHPLPIGEGQTISQPYIVAFMTEVLKLKPGERVLEIGTGSGYQAAVLAEIINEVYSIEIIQALGESARETLGALGYKNVHIKIGDGHKGWPQKAPFDAIIVTCAPEKIPRPLVEQLKEGGRMIIPVGRRGTVQKLVRAVKRGGQLKTEDVMLVRFVPMVTP</sequence>
<gene>
    <name evidence="7" type="primary">pcm</name>
    <name evidence="9" type="ORF">H8E19_01485</name>
</gene>
<dbReference type="CDD" id="cd02440">
    <property type="entry name" value="AdoMet_MTases"/>
    <property type="match status" value="1"/>
</dbReference>
<comment type="function">
    <text evidence="7">Catalyzes the methyl esterification of L-isoaspartyl residues in peptides and proteins that result from spontaneous decomposition of normal L-aspartyl and L-asparaginyl residues. It plays a role in the repair and/or degradation of damaged proteins.</text>
</comment>
<accession>A0A8J6T6N8</accession>
<reference evidence="9 10" key="1">
    <citation type="submission" date="2020-08" db="EMBL/GenBank/DDBJ databases">
        <title>Bridging the membrane lipid divide: bacteria of the FCB group superphylum have the potential to synthesize archaeal ether lipids.</title>
        <authorList>
            <person name="Villanueva L."/>
            <person name="Von Meijenfeldt F.A.B."/>
            <person name="Westbye A.B."/>
            <person name="Yadav S."/>
            <person name="Hopmans E.C."/>
            <person name="Dutilh B.E."/>
            <person name="Sinninghe Damste J.S."/>
        </authorList>
    </citation>
    <scope>NUCLEOTIDE SEQUENCE [LARGE SCALE GENOMIC DNA]</scope>
    <source>
        <strain evidence="9">NIOZ-UU27</strain>
    </source>
</reference>
<dbReference type="InterPro" id="IPR000682">
    <property type="entry name" value="PCMT"/>
</dbReference>
<keyword evidence="8" id="KW-0732">Signal</keyword>
<protein>
    <recommendedName>
        <fullName evidence="7">Protein-L-isoaspartate O-methyltransferase</fullName>
        <ecNumber evidence="7">2.1.1.77</ecNumber>
    </recommendedName>
    <alternativeName>
        <fullName evidence="7">L-isoaspartyl protein carboxyl methyltransferase</fullName>
    </alternativeName>
    <alternativeName>
        <fullName evidence="7">Protein L-isoaspartyl methyltransferase</fullName>
    </alternativeName>
    <alternativeName>
        <fullName evidence="7">Protein-beta-aspartate methyltransferase</fullName>
        <shortName evidence="7">PIMT</shortName>
    </alternativeName>
</protein>
<dbReference type="EMBL" id="JACNJD010000077">
    <property type="protein sequence ID" value="MBC8176049.1"/>
    <property type="molecule type" value="Genomic_DNA"/>
</dbReference>
<dbReference type="PANTHER" id="PTHR11579">
    <property type="entry name" value="PROTEIN-L-ISOASPARTATE O-METHYLTRANSFERASE"/>
    <property type="match status" value="1"/>
</dbReference>
<dbReference type="PROSITE" id="PS01279">
    <property type="entry name" value="PCMT"/>
    <property type="match status" value="1"/>
</dbReference>
<keyword evidence="5 7" id="KW-0808">Transferase</keyword>
<dbReference type="Pfam" id="PF01135">
    <property type="entry name" value="PCMT"/>
    <property type="match status" value="1"/>
</dbReference>
<organism evidence="9 10">
    <name type="scientific">Candidatus Desulfacyla euxinica</name>
    <dbReference type="NCBI Taxonomy" id="2841693"/>
    <lineage>
        <taxon>Bacteria</taxon>
        <taxon>Deltaproteobacteria</taxon>
        <taxon>Candidatus Desulfacyla</taxon>
    </lineage>
</organism>
<evidence type="ECO:0000256" key="8">
    <source>
        <dbReference type="SAM" id="SignalP"/>
    </source>
</evidence>
<dbReference type="HAMAP" id="MF_00090">
    <property type="entry name" value="PIMT"/>
    <property type="match status" value="1"/>
</dbReference>
<keyword evidence="3 7" id="KW-0963">Cytoplasm</keyword>
<dbReference type="FunFam" id="3.40.50.150:FF:000010">
    <property type="entry name" value="Protein-L-isoaspartate O-methyltransferase"/>
    <property type="match status" value="1"/>
</dbReference>
<feature type="signal peptide" evidence="8">
    <location>
        <begin position="1"/>
        <end position="23"/>
    </location>
</feature>
<dbReference type="EC" id="2.1.1.77" evidence="7"/>
<feature type="chain" id="PRO_5035212462" description="Protein-L-isoaspartate O-methyltransferase" evidence="8">
    <location>
        <begin position="24"/>
        <end position="235"/>
    </location>
</feature>
<comment type="caution">
    <text evidence="9">The sequence shown here is derived from an EMBL/GenBank/DDBJ whole genome shotgun (WGS) entry which is preliminary data.</text>
</comment>
<dbReference type="InterPro" id="IPR029063">
    <property type="entry name" value="SAM-dependent_MTases_sf"/>
</dbReference>
<comment type="catalytic activity">
    <reaction evidence="7">
        <text>[protein]-L-isoaspartate + S-adenosyl-L-methionine = [protein]-L-isoaspartate alpha-methyl ester + S-adenosyl-L-homocysteine</text>
        <dbReference type="Rhea" id="RHEA:12705"/>
        <dbReference type="Rhea" id="RHEA-COMP:12143"/>
        <dbReference type="Rhea" id="RHEA-COMP:12144"/>
        <dbReference type="ChEBI" id="CHEBI:57856"/>
        <dbReference type="ChEBI" id="CHEBI:59789"/>
        <dbReference type="ChEBI" id="CHEBI:90596"/>
        <dbReference type="ChEBI" id="CHEBI:90598"/>
        <dbReference type="EC" id="2.1.1.77"/>
    </reaction>
</comment>
<dbReference type="Proteomes" id="UP000650524">
    <property type="component" value="Unassembled WGS sequence"/>
</dbReference>
<evidence type="ECO:0000256" key="4">
    <source>
        <dbReference type="ARBA" id="ARBA00022603"/>
    </source>
</evidence>
<comment type="similarity">
    <text evidence="2 7">Belongs to the methyltransferase superfamily. L-isoaspartyl/D-aspartyl protein methyltransferase family.</text>
</comment>